<accession>A0A0H3D2E8</accession>
<keyword evidence="1" id="KW-0812">Transmembrane</keyword>
<dbReference type="eggNOG" id="ENOG50340VP">
    <property type="taxonomic scope" value="Bacteria"/>
</dbReference>
<proteinExistence type="predicted"/>
<evidence type="ECO:0000313" key="2">
    <source>
        <dbReference type="EMBL" id="ADJ44447.1"/>
    </source>
</evidence>
<sequence length="107" mass="11564">MAYRGGMAEDGASLPGQNPRFHEDLVGLDPYDPEARAFAEHLDRIERCGPNYTIEAALDGVADFADSSNRLGGLRYWVSALIVVLIVLGVIVAAWDIVVHALAWLAA</sequence>
<evidence type="ECO:0000256" key="1">
    <source>
        <dbReference type="SAM" id="Phobius"/>
    </source>
</evidence>
<dbReference type="AlphaFoldDB" id="A0A0H3D2E8"/>
<dbReference type="KEGG" id="amd:AMED_2652"/>
<evidence type="ECO:0000313" key="3">
    <source>
        <dbReference type="Proteomes" id="UP000000328"/>
    </source>
</evidence>
<keyword evidence="1" id="KW-1133">Transmembrane helix</keyword>
<dbReference type="Proteomes" id="UP000000328">
    <property type="component" value="Chromosome"/>
</dbReference>
<reference evidence="2 3" key="1">
    <citation type="journal article" date="2010" name="Cell Res.">
        <title>Complete genome sequence of the rifamycin SV-producing Amycolatopsis mediterranei U32 revealed its genetic characteristics in phylogeny and metabolism.</title>
        <authorList>
            <person name="Zhao W."/>
            <person name="Zhong Y."/>
            <person name="Yuan H."/>
            <person name="Wang J."/>
            <person name="Zheng H."/>
            <person name="Wang Y."/>
            <person name="Cen X."/>
            <person name="Xu F."/>
            <person name="Bai J."/>
            <person name="Han X."/>
            <person name="Lu G."/>
            <person name="Zhu Y."/>
            <person name="Shao Z."/>
            <person name="Yan H."/>
            <person name="Li C."/>
            <person name="Peng N."/>
            <person name="Zhang Z."/>
            <person name="Zhang Y."/>
            <person name="Lin W."/>
            <person name="Fan Y."/>
            <person name="Qin Z."/>
            <person name="Hu Y."/>
            <person name="Zhu B."/>
            <person name="Wang S."/>
            <person name="Ding X."/>
            <person name="Zhao G.P."/>
        </authorList>
    </citation>
    <scope>NUCLEOTIDE SEQUENCE [LARGE SCALE GENOMIC DNA]</scope>
    <source>
        <strain evidence="3">U-32</strain>
    </source>
</reference>
<keyword evidence="1" id="KW-0472">Membrane</keyword>
<protein>
    <submittedName>
        <fullName evidence="2">Uncharacterized protein</fullName>
    </submittedName>
</protein>
<dbReference type="HOGENOM" id="CLU_171840_0_0_11"/>
<dbReference type="EMBL" id="CP002000">
    <property type="protein sequence ID" value="ADJ44447.1"/>
    <property type="molecule type" value="Genomic_DNA"/>
</dbReference>
<name>A0A0H3D2E8_AMYMU</name>
<gene>
    <name evidence="2" type="ordered locus">AMED_2652</name>
</gene>
<dbReference type="OrthoDB" id="3695183at2"/>
<organism evidence="2 3">
    <name type="scientific">Amycolatopsis mediterranei (strain U-32)</name>
    <dbReference type="NCBI Taxonomy" id="749927"/>
    <lineage>
        <taxon>Bacteria</taxon>
        <taxon>Bacillati</taxon>
        <taxon>Actinomycetota</taxon>
        <taxon>Actinomycetes</taxon>
        <taxon>Pseudonocardiales</taxon>
        <taxon>Pseudonocardiaceae</taxon>
        <taxon>Amycolatopsis</taxon>
    </lineage>
</organism>
<feature type="transmembrane region" description="Helical" evidence="1">
    <location>
        <begin position="76"/>
        <end position="105"/>
    </location>
</feature>
<dbReference type="PATRIC" id="fig|749927.5.peg.2741"/>